<comment type="similarity">
    <text evidence="1">Belongs to the dynein heavy chain family.</text>
</comment>
<sequence length="221" mass="25565">MSHFEAMQGQPQRRDGPFNSEPWIRKPVMIQEQDTSNHHTSKKTFKPHQIKVFAHSRSPIQVTNQIVVAARKKYITDSGKVDGSLPVRAKLQKSILITKSTETGVEDWEVNFTDTLYMMLKDSQSMIELQLNIPDEGKFLLSNFNRLMESKVKMQELLYKFKLTISKIPPIFAPLISPVVRRVECALRPGVTYLQWLSANIDDYIMNVKRTIENLEFVIQK</sequence>
<name>A0A4Y2L9C1_ARAVE</name>
<accession>A0A4Y2L9C1</accession>
<evidence type="ECO:0000313" key="4">
    <source>
        <dbReference type="EMBL" id="GBN10176.1"/>
    </source>
</evidence>
<gene>
    <name evidence="4" type="ORF">AVEN_159992_1</name>
</gene>
<feature type="non-terminal residue" evidence="4">
    <location>
        <position position="221"/>
    </location>
</feature>
<dbReference type="Proteomes" id="UP000499080">
    <property type="component" value="Unassembled WGS sequence"/>
</dbReference>
<dbReference type="GO" id="GO:0051959">
    <property type="term" value="F:dynein light intermediate chain binding"/>
    <property type="evidence" value="ECO:0007669"/>
    <property type="project" value="InterPro"/>
</dbReference>
<protein>
    <recommendedName>
        <fullName evidence="3">Dynein heavy chain tail domain-containing protein</fullName>
    </recommendedName>
</protein>
<dbReference type="OrthoDB" id="6138184at2759"/>
<dbReference type="EMBL" id="BGPR01005439">
    <property type="protein sequence ID" value="GBN10176.1"/>
    <property type="molecule type" value="Genomic_DNA"/>
</dbReference>
<feature type="domain" description="Dynein heavy chain tail" evidence="3">
    <location>
        <begin position="89"/>
        <end position="204"/>
    </location>
</feature>
<dbReference type="AlphaFoldDB" id="A0A4Y2L9C1"/>
<dbReference type="InterPro" id="IPR026983">
    <property type="entry name" value="DHC"/>
</dbReference>
<dbReference type="GO" id="GO:0045505">
    <property type="term" value="F:dynein intermediate chain binding"/>
    <property type="evidence" value="ECO:0007669"/>
    <property type="project" value="InterPro"/>
</dbReference>
<dbReference type="GO" id="GO:0005858">
    <property type="term" value="C:axonemal dynein complex"/>
    <property type="evidence" value="ECO:0007669"/>
    <property type="project" value="TreeGrafter"/>
</dbReference>
<comment type="caution">
    <text evidence="4">The sequence shown here is derived from an EMBL/GenBank/DDBJ whole genome shotgun (WGS) entry which is preliminary data.</text>
</comment>
<evidence type="ECO:0000256" key="2">
    <source>
        <dbReference type="SAM" id="MobiDB-lite"/>
    </source>
</evidence>
<reference evidence="4 5" key="1">
    <citation type="journal article" date="2019" name="Sci. Rep.">
        <title>Orb-weaving spider Araneus ventricosus genome elucidates the spidroin gene catalogue.</title>
        <authorList>
            <person name="Kono N."/>
            <person name="Nakamura H."/>
            <person name="Ohtoshi R."/>
            <person name="Moran D.A.P."/>
            <person name="Shinohara A."/>
            <person name="Yoshida Y."/>
            <person name="Fujiwara M."/>
            <person name="Mori M."/>
            <person name="Tomita M."/>
            <person name="Arakawa K."/>
        </authorList>
    </citation>
    <scope>NUCLEOTIDE SEQUENCE [LARGE SCALE GENOMIC DNA]</scope>
</reference>
<proteinExistence type="inferred from homology"/>
<dbReference type="PANTHER" id="PTHR46532:SF4">
    <property type="entry name" value="AAA+ ATPASE DOMAIN-CONTAINING PROTEIN"/>
    <property type="match status" value="1"/>
</dbReference>
<evidence type="ECO:0000256" key="1">
    <source>
        <dbReference type="ARBA" id="ARBA00008887"/>
    </source>
</evidence>
<keyword evidence="5" id="KW-1185">Reference proteome</keyword>
<dbReference type="PANTHER" id="PTHR46532">
    <property type="entry name" value="MALE FERTILITY FACTOR KL5"/>
    <property type="match status" value="1"/>
</dbReference>
<evidence type="ECO:0000259" key="3">
    <source>
        <dbReference type="Pfam" id="PF08385"/>
    </source>
</evidence>
<dbReference type="Pfam" id="PF08385">
    <property type="entry name" value="DHC_N1"/>
    <property type="match status" value="1"/>
</dbReference>
<evidence type="ECO:0000313" key="5">
    <source>
        <dbReference type="Proteomes" id="UP000499080"/>
    </source>
</evidence>
<feature type="region of interest" description="Disordered" evidence="2">
    <location>
        <begin position="1"/>
        <end position="22"/>
    </location>
</feature>
<dbReference type="GO" id="GO:0007018">
    <property type="term" value="P:microtubule-based movement"/>
    <property type="evidence" value="ECO:0007669"/>
    <property type="project" value="InterPro"/>
</dbReference>
<organism evidence="4 5">
    <name type="scientific">Araneus ventricosus</name>
    <name type="common">Orbweaver spider</name>
    <name type="synonym">Epeira ventricosa</name>
    <dbReference type="NCBI Taxonomy" id="182803"/>
    <lineage>
        <taxon>Eukaryota</taxon>
        <taxon>Metazoa</taxon>
        <taxon>Ecdysozoa</taxon>
        <taxon>Arthropoda</taxon>
        <taxon>Chelicerata</taxon>
        <taxon>Arachnida</taxon>
        <taxon>Araneae</taxon>
        <taxon>Araneomorphae</taxon>
        <taxon>Entelegynae</taxon>
        <taxon>Araneoidea</taxon>
        <taxon>Araneidae</taxon>
        <taxon>Araneus</taxon>
    </lineage>
</organism>
<dbReference type="InterPro" id="IPR013594">
    <property type="entry name" value="Dynein_heavy_tail"/>
</dbReference>